<dbReference type="AlphaFoldDB" id="E0I7U0"/>
<dbReference type="Gene3D" id="3.40.50.300">
    <property type="entry name" value="P-loop containing nucleotide triphosphate hydrolases"/>
    <property type="match status" value="1"/>
</dbReference>
<evidence type="ECO:0000256" key="1">
    <source>
        <dbReference type="ARBA" id="ARBA00022448"/>
    </source>
</evidence>
<name>E0I7U0_9BACL</name>
<accession>E0I7U0</accession>
<feature type="domain" description="ABC transporter" evidence="4">
    <location>
        <begin position="1"/>
        <end position="233"/>
    </location>
</feature>
<evidence type="ECO:0000259" key="4">
    <source>
        <dbReference type="PROSITE" id="PS50893"/>
    </source>
</evidence>
<evidence type="ECO:0000313" key="5">
    <source>
        <dbReference type="EMBL" id="EFM11245.1"/>
    </source>
</evidence>
<dbReference type="InterPro" id="IPR017871">
    <property type="entry name" value="ABC_transporter-like_CS"/>
</dbReference>
<dbReference type="OrthoDB" id="2960217at2"/>
<keyword evidence="1" id="KW-0813">Transport</keyword>
<dbReference type="InterPro" id="IPR051782">
    <property type="entry name" value="ABC_Transporter_VariousFunc"/>
</dbReference>
<gene>
    <name evidence="5" type="ORF">PaecuDRAFT_1691</name>
</gene>
<dbReference type="InterPro" id="IPR003593">
    <property type="entry name" value="AAA+_ATPase"/>
</dbReference>
<dbReference type="SMART" id="SM00382">
    <property type="entry name" value="AAA"/>
    <property type="match status" value="1"/>
</dbReference>
<reference evidence="5 6" key="1">
    <citation type="submission" date="2010-07" db="EMBL/GenBank/DDBJ databases">
        <title>The draft genome of Paenibacillus curdlanolyticus YK9.</title>
        <authorList>
            <consortium name="US DOE Joint Genome Institute (JGI-PGF)"/>
            <person name="Lucas S."/>
            <person name="Copeland A."/>
            <person name="Lapidus A."/>
            <person name="Cheng J.-F."/>
            <person name="Bruce D."/>
            <person name="Goodwin L."/>
            <person name="Pitluck S."/>
            <person name="Land M.L."/>
            <person name="Hauser L."/>
            <person name="Chang Y.-J."/>
            <person name="Jeffries C."/>
            <person name="Anderson I.J."/>
            <person name="Johnson E."/>
            <person name="Loganathan U."/>
            <person name="Mulhopadhyay B."/>
            <person name="Kyrpides N."/>
            <person name="Woyke T.J."/>
        </authorList>
    </citation>
    <scope>NUCLEOTIDE SEQUENCE [LARGE SCALE GENOMIC DNA]</scope>
    <source>
        <strain evidence="5 6">YK9</strain>
    </source>
</reference>
<dbReference type="Pfam" id="PF00005">
    <property type="entry name" value="ABC_tran"/>
    <property type="match status" value="1"/>
</dbReference>
<evidence type="ECO:0000256" key="2">
    <source>
        <dbReference type="ARBA" id="ARBA00022741"/>
    </source>
</evidence>
<dbReference type="InterPro" id="IPR027417">
    <property type="entry name" value="P-loop_NTPase"/>
</dbReference>
<keyword evidence="2" id="KW-0547">Nucleotide-binding</keyword>
<dbReference type="GO" id="GO:0005524">
    <property type="term" value="F:ATP binding"/>
    <property type="evidence" value="ECO:0007669"/>
    <property type="project" value="UniProtKB-KW"/>
</dbReference>
<evidence type="ECO:0000256" key="3">
    <source>
        <dbReference type="ARBA" id="ARBA00022840"/>
    </source>
</evidence>
<dbReference type="InterPro" id="IPR003439">
    <property type="entry name" value="ABC_transporter-like_ATP-bd"/>
</dbReference>
<keyword evidence="6" id="KW-1185">Reference proteome</keyword>
<keyword evidence="3" id="KW-0067">ATP-binding</keyword>
<evidence type="ECO:0000313" key="6">
    <source>
        <dbReference type="Proteomes" id="UP000005387"/>
    </source>
</evidence>
<dbReference type="PANTHER" id="PTHR42939:SF3">
    <property type="entry name" value="ABC TRANSPORTER ATP-BINDING COMPONENT"/>
    <property type="match status" value="1"/>
</dbReference>
<dbReference type="EMBL" id="AEDD01000004">
    <property type="protein sequence ID" value="EFM11245.1"/>
    <property type="molecule type" value="Genomic_DNA"/>
</dbReference>
<dbReference type="Proteomes" id="UP000005387">
    <property type="component" value="Unassembled WGS sequence"/>
</dbReference>
<dbReference type="PROSITE" id="PS00211">
    <property type="entry name" value="ABC_TRANSPORTER_1"/>
    <property type="match status" value="1"/>
</dbReference>
<sequence>METTAITMRGVEQHQTHFRLGPIDLNIAEGFVTAIVGPNGSGKSTTFRLLLDLIKPTAGQIQVLGQKVGEGDDRVLKQQLGYLAEQSNSEDDSMRGSEKVAFVRRWYPQWDVNFYREMLQLFEVDDSLKLGKMSKGMRRKFELALVMAHKPKLLLLDEPSSGLDPIAWKTMIKVLHRYMEPGDRTIVMSSHIVDEVKRLADYIVFMARGQVLGTYEKDELFQRWQVLFVQTGGAAAQLAAVPGIVECTEAGSGIYRIVTEQSAATEQALQEAGHTITSRQSLQLDDILELLMRRGAWS</sequence>
<dbReference type="eggNOG" id="COG1131">
    <property type="taxonomic scope" value="Bacteria"/>
</dbReference>
<dbReference type="STRING" id="717606.PaecuDRAFT_1691"/>
<dbReference type="GO" id="GO:0016887">
    <property type="term" value="F:ATP hydrolysis activity"/>
    <property type="evidence" value="ECO:0007669"/>
    <property type="project" value="InterPro"/>
</dbReference>
<dbReference type="CDD" id="cd03230">
    <property type="entry name" value="ABC_DR_subfamily_A"/>
    <property type="match status" value="1"/>
</dbReference>
<dbReference type="PROSITE" id="PS50893">
    <property type="entry name" value="ABC_TRANSPORTER_2"/>
    <property type="match status" value="1"/>
</dbReference>
<organism evidence="5 6">
    <name type="scientific">Paenibacillus curdlanolyticus YK9</name>
    <dbReference type="NCBI Taxonomy" id="717606"/>
    <lineage>
        <taxon>Bacteria</taxon>
        <taxon>Bacillati</taxon>
        <taxon>Bacillota</taxon>
        <taxon>Bacilli</taxon>
        <taxon>Bacillales</taxon>
        <taxon>Paenibacillaceae</taxon>
        <taxon>Paenibacillus</taxon>
    </lineage>
</organism>
<dbReference type="RefSeq" id="WP_006037702.1">
    <property type="nucleotide sequence ID" value="NZ_AEDD01000004.1"/>
</dbReference>
<dbReference type="PANTHER" id="PTHR42939">
    <property type="entry name" value="ABC TRANSPORTER ATP-BINDING PROTEIN ALBC-RELATED"/>
    <property type="match status" value="1"/>
</dbReference>
<protein>
    <submittedName>
        <fullName evidence="5">ABC transporter related protein</fullName>
    </submittedName>
</protein>
<dbReference type="SUPFAM" id="SSF52540">
    <property type="entry name" value="P-loop containing nucleoside triphosphate hydrolases"/>
    <property type="match status" value="1"/>
</dbReference>
<proteinExistence type="predicted"/>